<name>A0A6J4RGF0_9ACTN</name>
<evidence type="ECO:0000313" key="2">
    <source>
        <dbReference type="EMBL" id="CAA9471989.1"/>
    </source>
</evidence>
<accession>A0A6J4RGF0</accession>
<evidence type="ECO:0000256" key="1">
    <source>
        <dbReference type="SAM" id="MobiDB-lite"/>
    </source>
</evidence>
<feature type="compositionally biased region" description="Basic residues" evidence="1">
    <location>
        <begin position="13"/>
        <end position="28"/>
    </location>
</feature>
<protein>
    <submittedName>
        <fullName evidence="2">Short-chain dehydrogenase/reductase SDR</fullName>
    </submittedName>
</protein>
<gene>
    <name evidence="2" type="ORF">AVDCRST_MAG67-260</name>
</gene>
<dbReference type="AlphaFoldDB" id="A0A6J4RGF0"/>
<sequence length="126" mass="14991">DRPRRQDDDHVRRQSRHRPRDRAARRVRPRCRVRCRGTDLRALRCRRHRRQQRQRDRRQPEHDDRDEALRPHAGCEHARHVSVVAHLRALPARCAQPACPDAQPAAEPRPEVYGRHLAYTLAKFGM</sequence>
<dbReference type="EMBL" id="CADCVQ010000009">
    <property type="protein sequence ID" value="CAA9471989.1"/>
    <property type="molecule type" value="Genomic_DNA"/>
</dbReference>
<feature type="non-terminal residue" evidence="2">
    <location>
        <position position="126"/>
    </location>
</feature>
<feature type="compositionally biased region" description="Basic and acidic residues" evidence="1">
    <location>
        <begin position="53"/>
        <end position="75"/>
    </location>
</feature>
<feature type="region of interest" description="Disordered" evidence="1">
    <location>
        <begin position="1"/>
        <end position="28"/>
    </location>
</feature>
<feature type="compositionally biased region" description="Basic and acidic residues" evidence="1">
    <location>
        <begin position="1"/>
        <end position="12"/>
    </location>
</feature>
<proteinExistence type="predicted"/>
<feature type="non-terminal residue" evidence="2">
    <location>
        <position position="1"/>
    </location>
</feature>
<reference evidence="2" key="1">
    <citation type="submission" date="2020-02" db="EMBL/GenBank/DDBJ databases">
        <authorList>
            <person name="Meier V. D."/>
        </authorList>
    </citation>
    <scope>NUCLEOTIDE SEQUENCE</scope>
    <source>
        <strain evidence="2">AVDCRST_MAG67</strain>
    </source>
</reference>
<organism evidence="2">
    <name type="scientific">uncultured Solirubrobacteraceae bacterium</name>
    <dbReference type="NCBI Taxonomy" id="1162706"/>
    <lineage>
        <taxon>Bacteria</taxon>
        <taxon>Bacillati</taxon>
        <taxon>Actinomycetota</taxon>
        <taxon>Thermoleophilia</taxon>
        <taxon>Solirubrobacterales</taxon>
        <taxon>Solirubrobacteraceae</taxon>
        <taxon>environmental samples</taxon>
    </lineage>
</organism>
<feature type="region of interest" description="Disordered" evidence="1">
    <location>
        <begin position="46"/>
        <end position="75"/>
    </location>
</feature>